<evidence type="ECO:0000256" key="4">
    <source>
        <dbReference type="ARBA" id="ARBA00022723"/>
    </source>
</evidence>
<dbReference type="InterPro" id="IPR013785">
    <property type="entry name" value="Aldolase_TIM"/>
</dbReference>
<evidence type="ECO:0000256" key="1">
    <source>
        <dbReference type="ARBA" id="ARBA00001966"/>
    </source>
</evidence>
<dbReference type="EMBL" id="KM982401">
    <property type="protein sequence ID" value="AKI79543.1"/>
    <property type="molecule type" value="Genomic_DNA"/>
</dbReference>
<accession>A0A0G2Y1J2</accession>
<evidence type="ECO:0000256" key="2">
    <source>
        <dbReference type="ARBA" id="ARBA00022485"/>
    </source>
</evidence>
<evidence type="ECO:0000313" key="9">
    <source>
        <dbReference type="Proteomes" id="UP000241474"/>
    </source>
</evidence>
<dbReference type="GO" id="GO:0051539">
    <property type="term" value="F:4 iron, 4 sulfur cluster binding"/>
    <property type="evidence" value="ECO:0007669"/>
    <property type="project" value="UniProtKB-KW"/>
</dbReference>
<comment type="cofactor">
    <cofactor evidence="1">
        <name>[4Fe-4S] cluster</name>
        <dbReference type="ChEBI" id="CHEBI:49883"/>
    </cofactor>
</comment>
<keyword evidence="3" id="KW-0949">S-adenosyl-L-methionine</keyword>
<dbReference type="GO" id="GO:0030488">
    <property type="term" value="P:tRNA methylation"/>
    <property type="evidence" value="ECO:0007669"/>
    <property type="project" value="TreeGrafter"/>
</dbReference>
<keyword evidence="2" id="KW-0004">4Fe-4S</keyword>
<sequence length="298" mass="34815">MKRLVSKIDKSVNFVNTTLGTECRYVRRNDKYISAYLSSHNGCKMACKFCWLTATNQTNFRHVSIEEYANQLDTVLSHGKEIDGENSRIVRVNINLMSRGEALANKNLVNNYDKFHKELQYVINKYDYSEMKMNVSTIMPKVIEHKKLIDIFGDRPVNIYYSLYSTNESFRKKWIPNSMRYEIALRKLKEFQQETDNTIAFHFAVIEDENDNLSDVQSMAEIIRSMNFSKTKFNLVRFNPHPSMSNYKEPSVEKLEKIYEILQSVCNDETIKTNRSRIVPRIGQDVLASCGMFVDNDL</sequence>
<protein>
    <submittedName>
        <fullName evidence="8">Putative radical SAM enzyme</fullName>
    </submittedName>
</protein>
<dbReference type="SUPFAM" id="SSF102114">
    <property type="entry name" value="Radical SAM enzymes"/>
    <property type="match status" value="1"/>
</dbReference>
<evidence type="ECO:0000256" key="5">
    <source>
        <dbReference type="ARBA" id="ARBA00023004"/>
    </source>
</evidence>
<organism evidence="8 9">
    <name type="scientific">Acanthamoeba polyphaga mimivirus</name>
    <name type="common">APMV</name>
    <dbReference type="NCBI Taxonomy" id="212035"/>
    <lineage>
        <taxon>Viruses</taxon>
        <taxon>Varidnaviria</taxon>
        <taxon>Bamfordvirae</taxon>
        <taxon>Nucleocytoviricota</taxon>
        <taxon>Megaviricetes</taxon>
        <taxon>Imitervirales</taxon>
        <taxon>Mimiviridae</taxon>
        <taxon>Megamimivirinae</taxon>
        <taxon>Mimivirus</taxon>
        <taxon>Mimivirus bradfordmassiliense</taxon>
    </lineage>
</organism>
<proteinExistence type="predicted"/>
<keyword evidence="6" id="KW-0411">Iron-sulfur</keyword>
<feature type="domain" description="Radical SAM core" evidence="7">
    <location>
        <begin position="29"/>
        <end position="272"/>
    </location>
</feature>
<evidence type="ECO:0000256" key="3">
    <source>
        <dbReference type="ARBA" id="ARBA00022691"/>
    </source>
</evidence>
<dbReference type="InterPro" id="IPR007197">
    <property type="entry name" value="rSAM"/>
</dbReference>
<organismHost>
    <name type="scientific">Acanthamoeba polyphaga</name>
    <name type="common">Amoeba</name>
    <dbReference type="NCBI Taxonomy" id="5757"/>
</organismHost>
<dbReference type="PANTHER" id="PTHR30544">
    <property type="entry name" value="23S RRNA METHYLTRANSFERASE"/>
    <property type="match status" value="1"/>
</dbReference>
<dbReference type="GO" id="GO:0046872">
    <property type="term" value="F:metal ion binding"/>
    <property type="evidence" value="ECO:0007669"/>
    <property type="project" value="UniProtKB-KW"/>
</dbReference>
<dbReference type="InterPro" id="IPR040072">
    <property type="entry name" value="Methyltransferase_A"/>
</dbReference>
<evidence type="ECO:0000313" key="8">
    <source>
        <dbReference type="EMBL" id="AKI79543.1"/>
    </source>
</evidence>
<dbReference type="PROSITE" id="PS51918">
    <property type="entry name" value="RADICAL_SAM"/>
    <property type="match status" value="1"/>
</dbReference>
<evidence type="ECO:0000259" key="7">
    <source>
        <dbReference type="PROSITE" id="PS51918"/>
    </source>
</evidence>
<dbReference type="InterPro" id="IPR058240">
    <property type="entry name" value="rSAM_sf"/>
</dbReference>
<dbReference type="Gene3D" id="3.20.20.70">
    <property type="entry name" value="Aldolase class I"/>
    <property type="match status" value="1"/>
</dbReference>
<dbReference type="SFLD" id="SFLDS00029">
    <property type="entry name" value="Radical_SAM"/>
    <property type="match status" value="1"/>
</dbReference>
<dbReference type="GO" id="GO:0003824">
    <property type="term" value="F:catalytic activity"/>
    <property type="evidence" value="ECO:0007669"/>
    <property type="project" value="InterPro"/>
</dbReference>
<dbReference type="PANTHER" id="PTHR30544:SF5">
    <property type="entry name" value="RADICAL SAM CORE DOMAIN-CONTAINING PROTEIN"/>
    <property type="match status" value="1"/>
</dbReference>
<keyword evidence="4" id="KW-0479">Metal-binding</keyword>
<dbReference type="GO" id="GO:0070475">
    <property type="term" value="P:rRNA base methylation"/>
    <property type="evidence" value="ECO:0007669"/>
    <property type="project" value="TreeGrafter"/>
</dbReference>
<name>A0A0G2Y1J2_MIMIV</name>
<evidence type="ECO:0000256" key="6">
    <source>
        <dbReference type="ARBA" id="ARBA00023014"/>
    </source>
</evidence>
<dbReference type="Proteomes" id="UP000241474">
    <property type="component" value="Segment"/>
</dbReference>
<reference evidence="8 9" key="1">
    <citation type="submission" date="2014-10" db="EMBL/GenBank/DDBJ databases">
        <title>Pan-genome analysis of Brazilian lineage A amoebal mimiviruses.</title>
        <authorList>
            <person name="Assis F.L."/>
            <person name="Abrahao J.S."/>
            <person name="Kroon E.G."/>
            <person name="Dornas F.P."/>
            <person name="Andrade K.R."/>
            <person name="Borato P.V.M."/>
            <person name="Pilotto M.R."/>
            <person name="Benamar S."/>
            <person name="LaScola B."/>
            <person name="Colson P."/>
        </authorList>
    </citation>
    <scope>NUCLEOTIDE SEQUENCE [LARGE SCALE GENOMIC DNA]</scope>
    <source>
        <strain evidence="8 9">Oyster</strain>
    </source>
</reference>
<keyword evidence="5" id="KW-0408">Iron</keyword>